<protein>
    <submittedName>
        <fullName evidence="1">Uncharacterized protein</fullName>
    </submittedName>
</protein>
<proteinExistence type="predicted"/>
<gene>
    <name evidence="1" type="ORF">K1T71_005504</name>
</gene>
<evidence type="ECO:0000313" key="1">
    <source>
        <dbReference type="EMBL" id="KAJ0178729.1"/>
    </source>
</evidence>
<name>A0ACC1D468_9NEOP</name>
<evidence type="ECO:0000313" key="2">
    <source>
        <dbReference type="Proteomes" id="UP000824533"/>
    </source>
</evidence>
<reference evidence="1 2" key="1">
    <citation type="journal article" date="2021" name="Front. Genet.">
        <title>Chromosome-Level Genome Assembly Reveals Significant Gene Expansion in the Toll and IMD Signaling Pathways of Dendrolimus kikuchii.</title>
        <authorList>
            <person name="Zhou J."/>
            <person name="Wu P."/>
            <person name="Xiong Z."/>
            <person name="Liu N."/>
            <person name="Zhao N."/>
            <person name="Ji M."/>
            <person name="Qiu Y."/>
            <person name="Yang B."/>
        </authorList>
    </citation>
    <scope>NUCLEOTIDE SEQUENCE [LARGE SCALE GENOMIC DNA]</scope>
    <source>
        <strain evidence="1">Ann1</strain>
    </source>
</reference>
<dbReference type="Proteomes" id="UP000824533">
    <property type="component" value="Linkage Group LG09"/>
</dbReference>
<sequence>MFMDLIQILHLLLVNHSAMLQDQSLRAVRPPPTKHSTPQATAPPRQRARPYRARNEGLPGHILPRSKKIISPFKYRKTFQIKSPLKPKKLKYSPRAKHIHKSQSFKREINENDIFNQKYIPLLRSVGMLFDNILGPDARDSYEENKQNKYKRTRYYSGERDGADCPCALTSGFNISKEKSRKETNIVTAPPTTEISTVTEISSKTEVATATTDNTAIGDVSSLRQHTDLPILFPRNSLSGGRDYNGFSKRSSTAHNGSFERYIARDNGNSEYIPGSGEKKPYSEGDEANTDGDSRDSTSGNATRKRLREYRSDNGETNEIVRFEVNESETEATKESEGDTNESQRQDQLEMDRNKTESAKHLSKPFRRLQGATPKTEIETISELPTSTSEESIFDVTFNSTSIKRVSSRGSALATENKKIHPRHEAVIPMKETNMSNNPKPNKPVVVIIDGYSVMRNRNGEKKLARKAIHINPE</sequence>
<dbReference type="EMBL" id="CM034395">
    <property type="protein sequence ID" value="KAJ0178729.1"/>
    <property type="molecule type" value="Genomic_DNA"/>
</dbReference>
<comment type="caution">
    <text evidence="1">The sequence shown here is derived from an EMBL/GenBank/DDBJ whole genome shotgun (WGS) entry which is preliminary data.</text>
</comment>
<organism evidence="1 2">
    <name type="scientific">Dendrolimus kikuchii</name>
    <dbReference type="NCBI Taxonomy" id="765133"/>
    <lineage>
        <taxon>Eukaryota</taxon>
        <taxon>Metazoa</taxon>
        <taxon>Ecdysozoa</taxon>
        <taxon>Arthropoda</taxon>
        <taxon>Hexapoda</taxon>
        <taxon>Insecta</taxon>
        <taxon>Pterygota</taxon>
        <taxon>Neoptera</taxon>
        <taxon>Endopterygota</taxon>
        <taxon>Lepidoptera</taxon>
        <taxon>Glossata</taxon>
        <taxon>Ditrysia</taxon>
        <taxon>Bombycoidea</taxon>
        <taxon>Lasiocampidae</taxon>
        <taxon>Dendrolimus</taxon>
    </lineage>
</organism>
<accession>A0ACC1D468</accession>
<keyword evidence="2" id="KW-1185">Reference proteome</keyword>